<reference evidence="2 3" key="1">
    <citation type="submission" date="2022-11" db="EMBL/GenBank/DDBJ databases">
        <title>Whole genome sequence of Eschrichtius robustus ER-17-0199.</title>
        <authorList>
            <person name="Bruniche-Olsen A."/>
            <person name="Black A.N."/>
            <person name="Fields C.J."/>
            <person name="Walden K."/>
            <person name="Dewoody J.A."/>
        </authorList>
    </citation>
    <scope>NUCLEOTIDE SEQUENCE [LARGE SCALE GENOMIC DNA]</scope>
    <source>
        <strain evidence="2">ER-17-0199</strain>
        <tissue evidence="2">Blubber</tissue>
    </source>
</reference>
<evidence type="ECO:0000313" key="2">
    <source>
        <dbReference type="EMBL" id="KAJ8782084.1"/>
    </source>
</evidence>
<name>A0AB34GRF9_ESCRO</name>
<evidence type="ECO:0000313" key="3">
    <source>
        <dbReference type="Proteomes" id="UP001159641"/>
    </source>
</evidence>
<organism evidence="2 3">
    <name type="scientific">Eschrichtius robustus</name>
    <name type="common">California gray whale</name>
    <name type="synonym">Eschrichtius gibbosus</name>
    <dbReference type="NCBI Taxonomy" id="9764"/>
    <lineage>
        <taxon>Eukaryota</taxon>
        <taxon>Metazoa</taxon>
        <taxon>Chordata</taxon>
        <taxon>Craniata</taxon>
        <taxon>Vertebrata</taxon>
        <taxon>Euteleostomi</taxon>
        <taxon>Mammalia</taxon>
        <taxon>Eutheria</taxon>
        <taxon>Laurasiatheria</taxon>
        <taxon>Artiodactyla</taxon>
        <taxon>Whippomorpha</taxon>
        <taxon>Cetacea</taxon>
        <taxon>Mysticeti</taxon>
        <taxon>Eschrichtiidae</taxon>
        <taxon>Eschrichtius</taxon>
    </lineage>
</organism>
<accession>A0AB34GRF9</accession>
<proteinExistence type="predicted"/>
<sequence length="90" mass="9959">MAVPMVLLSLVEQLGEADEELAGSYAELGDWCAGRILRHVQTSLYAPPPHNPLQTKTVVKCNKDVMAMLNCYKSFIILLPDVCTSLIMDH</sequence>
<gene>
    <name evidence="2" type="ORF">J1605_010414</name>
</gene>
<dbReference type="Proteomes" id="UP001159641">
    <property type="component" value="Unassembled WGS sequence"/>
</dbReference>
<feature type="signal peptide" evidence="1">
    <location>
        <begin position="1"/>
        <end position="17"/>
    </location>
</feature>
<dbReference type="Gene3D" id="1.50.10.10">
    <property type="match status" value="1"/>
</dbReference>
<dbReference type="EMBL" id="JAIQCJ010002130">
    <property type="protein sequence ID" value="KAJ8782084.1"/>
    <property type="molecule type" value="Genomic_DNA"/>
</dbReference>
<comment type="caution">
    <text evidence="2">The sequence shown here is derived from an EMBL/GenBank/DDBJ whole genome shotgun (WGS) entry which is preliminary data.</text>
</comment>
<protein>
    <submittedName>
        <fullName evidence="2">Uncharacterized protein</fullName>
    </submittedName>
</protein>
<dbReference type="InterPro" id="IPR012341">
    <property type="entry name" value="6hp_glycosidase-like_sf"/>
</dbReference>
<keyword evidence="1" id="KW-0732">Signal</keyword>
<dbReference type="GO" id="GO:0005975">
    <property type="term" value="P:carbohydrate metabolic process"/>
    <property type="evidence" value="ECO:0007669"/>
    <property type="project" value="InterPro"/>
</dbReference>
<evidence type="ECO:0000256" key="1">
    <source>
        <dbReference type="SAM" id="SignalP"/>
    </source>
</evidence>
<dbReference type="AlphaFoldDB" id="A0AB34GRF9"/>
<keyword evidence="3" id="KW-1185">Reference proteome</keyword>
<feature type="chain" id="PRO_5044201918" evidence="1">
    <location>
        <begin position="18"/>
        <end position="90"/>
    </location>
</feature>